<evidence type="ECO:0000313" key="2">
    <source>
        <dbReference type="EMBL" id="MCJ2542822.1"/>
    </source>
</evidence>
<dbReference type="EMBL" id="JAFIRA010000016">
    <property type="protein sequence ID" value="MCJ2542822.1"/>
    <property type="molecule type" value="Genomic_DNA"/>
</dbReference>
<proteinExistence type="predicted"/>
<name>A0ABT0CAK9_THEVL</name>
<keyword evidence="3" id="KW-1185">Reference proteome</keyword>
<feature type="transmembrane region" description="Helical" evidence="1">
    <location>
        <begin position="44"/>
        <end position="67"/>
    </location>
</feature>
<accession>A0ABT0CAK9</accession>
<gene>
    <name evidence="2" type="ORF">JX360_07865</name>
</gene>
<evidence type="ECO:0000256" key="1">
    <source>
        <dbReference type="SAM" id="Phobius"/>
    </source>
</evidence>
<feature type="transmembrane region" description="Helical" evidence="1">
    <location>
        <begin position="12"/>
        <end position="38"/>
    </location>
</feature>
<keyword evidence="1" id="KW-0812">Transmembrane</keyword>
<comment type="caution">
    <text evidence="2">The sequence shown here is derived from an EMBL/GenBank/DDBJ whole genome shotgun (WGS) entry which is preliminary data.</text>
</comment>
<feature type="transmembrane region" description="Helical" evidence="1">
    <location>
        <begin position="107"/>
        <end position="126"/>
    </location>
</feature>
<reference evidence="2" key="1">
    <citation type="submission" date="2021-02" db="EMBL/GenBank/DDBJ databases">
        <title>The CRISPR/cas machinery reduction and long-range gene transfer in the hot spring cyanobacterium Synechococcus.</title>
        <authorList>
            <person name="Dvorak P."/>
            <person name="Jahodarova E."/>
            <person name="Hasler P."/>
            <person name="Poulickova A."/>
        </authorList>
    </citation>
    <scope>NUCLEOTIDE SEQUENCE</scope>
    <source>
        <strain evidence="2">Rupite</strain>
    </source>
</reference>
<evidence type="ECO:0000313" key="3">
    <source>
        <dbReference type="Proteomes" id="UP000830835"/>
    </source>
</evidence>
<organism evidence="2 3">
    <name type="scientific">Thermostichus vulcanus str. 'Rupite'</name>
    <dbReference type="NCBI Taxonomy" id="2813851"/>
    <lineage>
        <taxon>Bacteria</taxon>
        <taxon>Bacillati</taxon>
        <taxon>Cyanobacteriota</taxon>
        <taxon>Cyanophyceae</taxon>
        <taxon>Thermostichales</taxon>
        <taxon>Thermostichaceae</taxon>
        <taxon>Thermostichus</taxon>
    </lineage>
</organism>
<protein>
    <submittedName>
        <fullName evidence="2">Uncharacterized protein</fullName>
    </submittedName>
</protein>
<feature type="transmembrane region" description="Helical" evidence="1">
    <location>
        <begin position="79"/>
        <end position="101"/>
    </location>
</feature>
<sequence>MTVLRSRWQRFWLEWTLATLLGQGAGLVLFGLMVLLLTQFFRPPLWVLGLLLGFSRGLGVGIGQGVALGSQILATTERAVAWVGATSLGWAAAAGASLWLVQQTGNAWLGVGVAGAILGLAQWLVLRQFASRVTVWLWMATWVTAFGLGQLAEQILGNLPENVWAVVALLLVRGVLNGAVTGNNLAWMLQNASEEADPPAPTPGT</sequence>
<feature type="transmembrane region" description="Helical" evidence="1">
    <location>
        <begin position="133"/>
        <end position="151"/>
    </location>
</feature>
<feature type="transmembrane region" description="Helical" evidence="1">
    <location>
        <begin position="163"/>
        <end position="180"/>
    </location>
</feature>
<dbReference type="RefSeq" id="WP_244350102.1">
    <property type="nucleotide sequence ID" value="NZ_JAFIRA010000016.1"/>
</dbReference>
<keyword evidence="1" id="KW-0472">Membrane</keyword>
<keyword evidence="1" id="KW-1133">Transmembrane helix</keyword>
<dbReference type="Proteomes" id="UP000830835">
    <property type="component" value="Unassembled WGS sequence"/>
</dbReference>